<dbReference type="PATRIC" id="fig|1620.3.peg.351"/>
<dbReference type="Pfam" id="PF14748">
    <property type="entry name" value="P5CR_dimer"/>
    <property type="match status" value="1"/>
</dbReference>
<keyword evidence="4 6" id="KW-0560">Oxidoreductase</keyword>
<dbReference type="PANTHER" id="PTHR11645">
    <property type="entry name" value="PYRROLINE-5-CARBOXYLATE REDUCTASE"/>
    <property type="match status" value="1"/>
</dbReference>
<evidence type="ECO:0000256" key="3">
    <source>
        <dbReference type="ARBA" id="ARBA00022857"/>
    </source>
</evidence>
<dbReference type="GO" id="GO:0005737">
    <property type="term" value="C:cytoplasm"/>
    <property type="evidence" value="ECO:0007669"/>
    <property type="project" value="UniProtKB-SubCell"/>
</dbReference>
<keyword evidence="6" id="KW-0963">Cytoplasm</keyword>
<dbReference type="SUPFAM" id="SSF48179">
    <property type="entry name" value="6-phosphogluconate dehydrogenase C-terminal domain-like"/>
    <property type="match status" value="1"/>
</dbReference>
<dbReference type="SUPFAM" id="SSF51735">
    <property type="entry name" value="NAD(P)-binding Rossmann-fold domains"/>
    <property type="match status" value="1"/>
</dbReference>
<dbReference type="UniPathway" id="UPA00098">
    <property type="reaction ID" value="UER00361"/>
</dbReference>
<comment type="catalytic activity">
    <reaction evidence="6">
        <text>L-proline + NAD(+) = (S)-1-pyrroline-5-carboxylate + NADH + 2 H(+)</text>
        <dbReference type="Rhea" id="RHEA:14105"/>
        <dbReference type="ChEBI" id="CHEBI:15378"/>
        <dbReference type="ChEBI" id="CHEBI:17388"/>
        <dbReference type="ChEBI" id="CHEBI:57540"/>
        <dbReference type="ChEBI" id="CHEBI:57945"/>
        <dbReference type="ChEBI" id="CHEBI:60039"/>
        <dbReference type="EC" id="1.5.1.2"/>
    </reaction>
</comment>
<keyword evidence="2 6" id="KW-0641">Proline biosynthesis</keyword>
<comment type="function">
    <text evidence="5 6">Catalyzes the reduction of 1-pyrroline-5-carboxylate (PCA) to L-proline.</text>
</comment>
<dbReference type="PANTHER" id="PTHR11645:SF0">
    <property type="entry name" value="PYRROLINE-5-CARBOXYLATE REDUCTASE 3"/>
    <property type="match status" value="1"/>
</dbReference>
<dbReference type="Proteomes" id="UP000051673">
    <property type="component" value="Unassembled WGS sequence"/>
</dbReference>
<dbReference type="STRING" id="1620.IV67_GL000347"/>
<gene>
    <name evidence="6" type="primary">proC</name>
    <name evidence="12" type="ORF">IV67_GL000347</name>
</gene>
<feature type="domain" description="Pyrroline-5-carboxylate reductase catalytic N-terminal" evidence="10">
    <location>
        <begin position="2"/>
        <end position="96"/>
    </location>
</feature>
<evidence type="ECO:0000259" key="10">
    <source>
        <dbReference type="Pfam" id="PF03807"/>
    </source>
</evidence>
<evidence type="ECO:0000256" key="2">
    <source>
        <dbReference type="ARBA" id="ARBA00022650"/>
    </source>
</evidence>
<keyword evidence="13" id="KW-1185">Reference proteome</keyword>
<dbReference type="InterPro" id="IPR028939">
    <property type="entry name" value="P5C_Rdtase_cat_N"/>
</dbReference>
<evidence type="ECO:0000256" key="4">
    <source>
        <dbReference type="ARBA" id="ARBA00023002"/>
    </source>
</evidence>
<keyword evidence="3 6" id="KW-0521">NADP</keyword>
<dbReference type="RefSeq" id="WP_057787573.1">
    <property type="nucleotide sequence ID" value="NZ_CBDALJ010000024.1"/>
</dbReference>
<comment type="similarity">
    <text evidence="1 6 9">Belongs to the pyrroline-5-carboxylate reductase family.</text>
</comment>
<evidence type="ECO:0000256" key="9">
    <source>
        <dbReference type="RuleBase" id="RU003903"/>
    </source>
</evidence>
<evidence type="ECO:0000313" key="12">
    <source>
        <dbReference type="EMBL" id="KRN76838.1"/>
    </source>
</evidence>
<dbReference type="OrthoDB" id="9805754at2"/>
<dbReference type="EMBL" id="JQCD01000024">
    <property type="protein sequence ID" value="KRN76838.1"/>
    <property type="molecule type" value="Genomic_DNA"/>
</dbReference>
<feature type="binding site" evidence="8">
    <location>
        <position position="54"/>
    </location>
    <ligand>
        <name>NADPH</name>
        <dbReference type="ChEBI" id="CHEBI:57783"/>
    </ligand>
</feature>
<dbReference type="InterPro" id="IPR008927">
    <property type="entry name" value="6-PGluconate_DH-like_C_sf"/>
</dbReference>
<proteinExistence type="inferred from homology"/>
<dbReference type="InterPro" id="IPR029036">
    <property type="entry name" value="P5CR_dimer"/>
</dbReference>
<dbReference type="PIRSF" id="PIRSF000193">
    <property type="entry name" value="Pyrrol-5-carb_rd"/>
    <property type="match status" value="1"/>
</dbReference>
<evidence type="ECO:0000256" key="6">
    <source>
        <dbReference type="HAMAP-Rule" id="MF_01925"/>
    </source>
</evidence>
<dbReference type="InterPro" id="IPR000304">
    <property type="entry name" value="Pyrroline-COOH_reductase"/>
</dbReference>
<dbReference type="PROSITE" id="PS00521">
    <property type="entry name" value="P5CR"/>
    <property type="match status" value="1"/>
</dbReference>
<dbReference type="Gene3D" id="3.40.50.720">
    <property type="entry name" value="NAD(P)-binding Rossmann-like Domain"/>
    <property type="match status" value="1"/>
</dbReference>
<dbReference type="HAMAP" id="MF_01925">
    <property type="entry name" value="P5C_reductase"/>
    <property type="match status" value="1"/>
</dbReference>
<comment type="catalytic activity">
    <reaction evidence="6 9">
        <text>L-proline + NADP(+) = (S)-1-pyrroline-5-carboxylate + NADPH + 2 H(+)</text>
        <dbReference type="Rhea" id="RHEA:14109"/>
        <dbReference type="ChEBI" id="CHEBI:15378"/>
        <dbReference type="ChEBI" id="CHEBI:17388"/>
        <dbReference type="ChEBI" id="CHEBI:57783"/>
        <dbReference type="ChEBI" id="CHEBI:58349"/>
        <dbReference type="ChEBI" id="CHEBI:60039"/>
        <dbReference type="EC" id="1.5.1.2"/>
    </reaction>
</comment>
<protein>
    <recommendedName>
        <fullName evidence="6 7">Pyrroline-5-carboxylate reductase</fullName>
        <shortName evidence="6">P5C reductase</shortName>
        <shortName evidence="6">P5CR</shortName>
        <ecNumber evidence="6 7">1.5.1.2</ecNumber>
    </recommendedName>
    <alternativeName>
        <fullName evidence="6">PCA reductase</fullName>
    </alternativeName>
</protein>
<dbReference type="InterPro" id="IPR053790">
    <property type="entry name" value="P5CR-like_CS"/>
</dbReference>
<evidence type="ECO:0000313" key="13">
    <source>
        <dbReference type="Proteomes" id="UP000051673"/>
    </source>
</evidence>
<feature type="domain" description="Pyrroline-5-carboxylate reductase dimerisation" evidence="11">
    <location>
        <begin position="156"/>
        <end position="253"/>
    </location>
</feature>
<dbReference type="FunFam" id="1.10.3730.10:FF:000001">
    <property type="entry name" value="Pyrroline-5-carboxylate reductase"/>
    <property type="match status" value="1"/>
</dbReference>
<dbReference type="NCBIfam" id="TIGR00112">
    <property type="entry name" value="proC"/>
    <property type="match status" value="1"/>
</dbReference>
<keyword evidence="6 9" id="KW-0028">Amino-acid biosynthesis</keyword>
<evidence type="ECO:0000259" key="11">
    <source>
        <dbReference type="Pfam" id="PF14748"/>
    </source>
</evidence>
<comment type="caution">
    <text evidence="12">The sequence shown here is derived from an EMBL/GenBank/DDBJ whole genome shotgun (WGS) entry which is preliminary data.</text>
</comment>
<comment type="pathway">
    <text evidence="6 9">Amino-acid biosynthesis; L-proline biosynthesis; L-proline from L-glutamate 5-semialdehyde: step 1/1.</text>
</comment>
<evidence type="ECO:0000256" key="5">
    <source>
        <dbReference type="ARBA" id="ARBA00058118"/>
    </source>
</evidence>
<dbReference type="Pfam" id="PF03807">
    <property type="entry name" value="F420_oxidored"/>
    <property type="match status" value="1"/>
</dbReference>
<evidence type="ECO:0000256" key="7">
    <source>
        <dbReference type="NCBIfam" id="TIGR00112"/>
    </source>
</evidence>
<sequence length="255" mass="26908">MKVGIIGIGHMGQAIIDGLLNTMKSEELILSNHRINDAMTTYQEEHQIEVVTDNQSVINANPDFVIFTTPAPVTLAVMQEFKTLSAQTVILSAAAGISLAEINAILPEQPVALLMPNTPVAVNHGTLGVALNEYITDSEPIESFLQQLGDVFITSEREFGIFGTVTGCGPAFVDVFMAALGDAAVKNGLNRELAYQAAASMVKGSASLMQETNIAPDVLKDQVTTPGGSTIRGVVALEQHAFRAAVIDAVEASNG</sequence>
<comment type="subcellular location">
    <subcellularLocation>
        <location evidence="6">Cytoplasm</location>
    </subcellularLocation>
</comment>
<dbReference type="EC" id="1.5.1.2" evidence="6 7"/>
<dbReference type="Gene3D" id="1.10.3730.10">
    <property type="entry name" value="ProC C-terminal domain-like"/>
    <property type="match status" value="1"/>
</dbReference>
<dbReference type="GO" id="GO:0055129">
    <property type="term" value="P:L-proline biosynthetic process"/>
    <property type="evidence" value="ECO:0007669"/>
    <property type="project" value="UniProtKB-UniRule"/>
</dbReference>
<evidence type="ECO:0000256" key="8">
    <source>
        <dbReference type="PIRSR" id="PIRSR000193-1"/>
    </source>
</evidence>
<evidence type="ECO:0000256" key="1">
    <source>
        <dbReference type="ARBA" id="ARBA00005525"/>
    </source>
</evidence>
<accession>A0A0R2JLT4</accession>
<feature type="binding site" evidence="8">
    <location>
        <begin position="6"/>
        <end position="11"/>
    </location>
    <ligand>
        <name>NADP(+)</name>
        <dbReference type="ChEBI" id="CHEBI:58349"/>
    </ligand>
</feature>
<dbReference type="AlphaFoldDB" id="A0A0R2JLT4"/>
<reference evidence="12 13" key="1">
    <citation type="journal article" date="2015" name="Genome Announc.">
        <title>Expanding the biotechnology potential of lactobacilli through comparative genomics of 213 strains and associated genera.</title>
        <authorList>
            <person name="Sun Z."/>
            <person name="Harris H.M."/>
            <person name="McCann A."/>
            <person name="Guo C."/>
            <person name="Argimon S."/>
            <person name="Zhang W."/>
            <person name="Yang X."/>
            <person name="Jeffery I.B."/>
            <person name="Cooney J.C."/>
            <person name="Kagawa T.F."/>
            <person name="Liu W."/>
            <person name="Song Y."/>
            <person name="Salvetti E."/>
            <person name="Wrobel A."/>
            <person name="Rasinkangas P."/>
            <person name="Parkhill J."/>
            <person name="Rea M.C."/>
            <person name="O'Sullivan O."/>
            <person name="Ritari J."/>
            <person name="Douillard F.P."/>
            <person name="Paul Ross R."/>
            <person name="Yang R."/>
            <person name="Briner A.E."/>
            <person name="Felis G.E."/>
            <person name="de Vos W.M."/>
            <person name="Barrangou R."/>
            <person name="Klaenhammer T.R."/>
            <person name="Caufield P.W."/>
            <person name="Cui Y."/>
            <person name="Zhang H."/>
            <person name="O'Toole P.W."/>
        </authorList>
    </citation>
    <scope>NUCLEOTIDE SEQUENCE [LARGE SCALE GENOMIC DNA]</scope>
    <source>
        <strain evidence="12 13">DSM 20014</strain>
    </source>
</reference>
<name>A0A0R2JLT4_9LACO</name>
<dbReference type="InterPro" id="IPR036291">
    <property type="entry name" value="NAD(P)-bd_dom_sf"/>
</dbReference>
<dbReference type="GO" id="GO:0004735">
    <property type="term" value="F:pyrroline-5-carboxylate reductase activity"/>
    <property type="evidence" value="ECO:0007669"/>
    <property type="project" value="UniProtKB-UniRule"/>
</dbReference>
<organism evidence="12 13">
    <name type="scientific">Weissella minor</name>
    <dbReference type="NCBI Taxonomy" id="1620"/>
    <lineage>
        <taxon>Bacteria</taxon>
        <taxon>Bacillati</taxon>
        <taxon>Bacillota</taxon>
        <taxon>Bacilli</taxon>
        <taxon>Lactobacillales</taxon>
        <taxon>Lactobacillaceae</taxon>
        <taxon>Weissella</taxon>
    </lineage>
</organism>